<protein>
    <submittedName>
        <fullName evidence="3">Glutamate synthase</fullName>
    </submittedName>
</protein>
<dbReference type="CDD" id="cd00504">
    <property type="entry name" value="GXGXG"/>
    <property type="match status" value="1"/>
</dbReference>
<evidence type="ECO:0000313" key="3">
    <source>
        <dbReference type="EMBL" id="MCC3145148.1"/>
    </source>
</evidence>
<dbReference type="AlphaFoldDB" id="A0AAW4WYE7"/>
<name>A0AAW4WYE7_9FIRM</name>
<sequence length="243" mass="26515">MEYLDAANLQSRELNKLLKQKLQKNKELKLKNPHSLHNIGIGLEMGEVIIEGNTGFYAGGFLNGANLTIEANAGWYTGDNMMAGEITIKKNAGCNLAVYQSGGTIVVHGNVGSRLGYGMKGGTTIVCGSAGMWAGQMILGGRLIVLGEVGREVGESMYKGVIYLKDKAVEAKLGGNVFIDDLNKEEIKEINQLFSHYGINEEASKLQALRPLTSGRHQYELFEIDLQAEEARKYSSKSLEELL</sequence>
<dbReference type="RefSeq" id="WP_229345677.1">
    <property type="nucleotide sequence ID" value="NZ_JAJFAT010000009.1"/>
</dbReference>
<dbReference type="Pfam" id="PF01493">
    <property type="entry name" value="GXGXG"/>
    <property type="match status" value="1"/>
</dbReference>
<dbReference type="InterPro" id="IPR036485">
    <property type="entry name" value="Glu_synth_asu_C_sf"/>
</dbReference>
<evidence type="ECO:0000313" key="4">
    <source>
        <dbReference type="Proteomes" id="UP001199296"/>
    </source>
</evidence>
<evidence type="ECO:0000256" key="1">
    <source>
        <dbReference type="SAM" id="Coils"/>
    </source>
</evidence>
<dbReference type="SUPFAM" id="SSF69336">
    <property type="entry name" value="Alpha subunit of glutamate synthase, C-terminal domain"/>
    <property type="match status" value="1"/>
</dbReference>
<dbReference type="Proteomes" id="UP001199296">
    <property type="component" value="Unassembled WGS sequence"/>
</dbReference>
<comment type="caution">
    <text evidence="3">The sequence shown here is derived from an EMBL/GenBank/DDBJ whole genome shotgun (WGS) entry which is preliminary data.</text>
</comment>
<keyword evidence="4" id="KW-1185">Reference proteome</keyword>
<dbReference type="PANTHER" id="PTHR39673">
    <property type="entry name" value="TUNGSTEN FORMYLMETHANOFURAN DEHYDROGENASE, SUBUNIT C (FWDC)"/>
    <property type="match status" value="1"/>
</dbReference>
<feature type="coiled-coil region" evidence="1">
    <location>
        <begin position="4"/>
        <end position="31"/>
    </location>
</feature>
<dbReference type="PANTHER" id="PTHR39673:SF5">
    <property type="entry name" value="TUNGSTEN-CONTAINING FORMYLMETHANOFURAN DEHYDROGENASE 2 SUBUNIT C"/>
    <property type="match status" value="1"/>
</dbReference>
<dbReference type="InterPro" id="IPR002489">
    <property type="entry name" value="Glu_synth_asu_C"/>
</dbReference>
<proteinExistence type="predicted"/>
<feature type="domain" description="Glutamate synthase alpha subunit C-terminal" evidence="2">
    <location>
        <begin position="46"/>
        <end position="171"/>
    </location>
</feature>
<organism evidence="3 4">
    <name type="scientific">Halanaerobium polyolivorans</name>
    <dbReference type="NCBI Taxonomy" id="2886943"/>
    <lineage>
        <taxon>Bacteria</taxon>
        <taxon>Bacillati</taxon>
        <taxon>Bacillota</taxon>
        <taxon>Clostridia</taxon>
        <taxon>Halanaerobiales</taxon>
        <taxon>Halanaerobiaceae</taxon>
        <taxon>Halanaerobium</taxon>
    </lineage>
</organism>
<keyword evidence="1" id="KW-0175">Coiled coil</keyword>
<dbReference type="Gene3D" id="2.160.20.60">
    <property type="entry name" value="Glutamate synthase, alpha subunit, C-terminal domain"/>
    <property type="match status" value="1"/>
</dbReference>
<dbReference type="GO" id="GO:0016491">
    <property type="term" value="F:oxidoreductase activity"/>
    <property type="evidence" value="ECO:0007669"/>
    <property type="project" value="InterPro"/>
</dbReference>
<accession>A0AAW4WYE7</accession>
<reference evidence="3 4" key="1">
    <citation type="submission" date="2021-10" db="EMBL/GenBank/DDBJ databases">
        <authorList>
            <person name="Grouzdev D.S."/>
            <person name="Pantiukh K.S."/>
            <person name="Krutkina M.S."/>
        </authorList>
    </citation>
    <scope>NUCLEOTIDE SEQUENCE [LARGE SCALE GENOMIC DNA]</scope>
    <source>
        <strain evidence="3 4">Z-7514</strain>
    </source>
</reference>
<dbReference type="EMBL" id="JAJFAT010000009">
    <property type="protein sequence ID" value="MCC3145148.1"/>
    <property type="molecule type" value="Genomic_DNA"/>
</dbReference>
<gene>
    <name evidence="3" type="ORF">LJ207_07405</name>
</gene>
<evidence type="ECO:0000259" key="2">
    <source>
        <dbReference type="Pfam" id="PF01493"/>
    </source>
</evidence>